<protein>
    <submittedName>
        <fullName evidence="3">Lariat debranching enzyme</fullName>
    </submittedName>
</protein>
<keyword evidence="4" id="KW-1185">Reference proteome</keyword>
<gene>
    <name evidence="3" type="primary">DBR1</name>
    <name evidence="3" type="ORF">H4219_001279</name>
</gene>
<dbReference type="Proteomes" id="UP001150538">
    <property type="component" value="Unassembled WGS sequence"/>
</dbReference>
<dbReference type="SUPFAM" id="SSF56300">
    <property type="entry name" value="Metallo-dependent phosphatases"/>
    <property type="match status" value="1"/>
</dbReference>
<dbReference type="EMBL" id="JANBPU010000013">
    <property type="protein sequence ID" value="KAJ1920442.1"/>
    <property type="molecule type" value="Genomic_DNA"/>
</dbReference>
<evidence type="ECO:0000313" key="4">
    <source>
        <dbReference type="Proteomes" id="UP001150538"/>
    </source>
</evidence>
<organism evidence="3 4">
    <name type="scientific">Mycoemilia scoparia</name>
    <dbReference type="NCBI Taxonomy" id="417184"/>
    <lineage>
        <taxon>Eukaryota</taxon>
        <taxon>Fungi</taxon>
        <taxon>Fungi incertae sedis</taxon>
        <taxon>Zoopagomycota</taxon>
        <taxon>Kickxellomycotina</taxon>
        <taxon>Kickxellomycetes</taxon>
        <taxon>Kickxellales</taxon>
        <taxon>Kickxellaceae</taxon>
        <taxon>Mycoemilia</taxon>
    </lineage>
</organism>
<evidence type="ECO:0000256" key="1">
    <source>
        <dbReference type="SAM" id="MobiDB-lite"/>
    </source>
</evidence>
<dbReference type="GO" id="GO:0000398">
    <property type="term" value="P:mRNA splicing, via spliceosome"/>
    <property type="evidence" value="ECO:0007669"/>
    <property type="project" value="TreeGrafter"/>
</dbReference>
<dbReference type="AlphaFoldDB" id="A0A9W8A0R8"/>
<reference evidence="3" key="1">
    <citation type="submission" date="2022-07" db="EMBL/GenBank/DDBJ databases">
        <title>Phylogenomic reconstructions and comparative analyses of Kickxellomycotina fungi.</title>
        <authorList>
            <person name="Reynolds N.K."/>
            <person name="Stajich J.E."/>
            <person name="Barry K."/>
            <person name="Grigoriev I.V."/>
            <person name="Crous P."/>
            <person name="Smith M.E."/>
        </authorList>
    </citation>
    <scope>NUCLEOTIDE SEQUENCE</scope>
    <source>
        <strain evidence="3">NBRC 100468</strain>
    </source>
</reference>
<dbReference type="OrthoDB" id="407609at2759"/>
<comment type="caution">
    <text evidence="3">The sequence shown here is derived from an EMBL/GenBank/DDBJ whole genome shotgun (WGS) entry which is preliminary data.</text>
</comment>
<feature type="compositionally biased region" description="Basic and acidic residues" evidence="1">
    <location>
        <begin position="212"/>
        <end position="224"/>
    </location>
</feature>
<dbReference type="InterPro" id="IPR029052">
    <property type="entry name" value="Metallo-depent_PP-like"/>
</dbReference>
<dbReference type="PANTHER" id="PTHR12849:SF0">
    <property type="entry name" value="LARIAT DEBRANCHING ENZYME"/>
    <property type="match status" value="1"/>
</dbReference>
<dbReference type="PANTHER" id="PTHR12849">
    <property type="entry name" value="RNA LARIAT DEBRANCHING ENZYME"/>
    <property type="match status" value="1"/>
</dbReference>
<dbReference type="InterPro" id="IPR007708">
    <property type="entry name" value="DBR1_C"/>
</dbReference>
<dbReference type="GO" id="GO:0005634">
    <property type="term" value="C:nucleus"/>
    <property type="evidence" value="ECO:0007669"/>
    <property type="project" value="TreeGrafter"/>
</dbReference>
<evidence type="ECO:0000259" key="2">
    <source>
        <dbReference type="SMART" id="SM01124"/>
    </source>
</evidence>
<dbReference type="Pfam" id="PF05011">
    <property type="entry name" value="DBR1"/>
    <property type="match status" value="1"/>
</dbReference>
<name>A0A9W8A0R8_9FUNG</name>
<dbReference type="SMART" id="SM01124">
    <property type="entry name" value="DBR1"/>
    <property type="match status" value="1"/>
</dbReference>
<evidence type="ECO:0000313" key="3">
    <source>
        <dbReference type="EMBL" id="KAJ1920442.1"/>
    </source>
</evidence>
<accession>A0A9W8A0R8</accession>
<sequence length="413" mass="47152">MTAPIPTVFIGGNHEASNYLRELHYGGWVAKNIYYLGASNIIWFGPLRIGGISGIYKSHDYLKGYYEHAPFQGSASRSIYHVRKYEIEKFKKVNSPIDIFTSHDWPEGIERYGNTEQLLRCKPFFRREIENQELGSLPNRTLLSHLKPNWWFSAHLHVGFDAEIQWHGEGSTPYPPADPSKLPSSVPTYPVQVEKNQDEIVLSDLEDNSTDDDSRLAKKPKIDAGGEITNHNEPGCNIPNKEIPVYPPPSTNFYGDSETTKFLALDKCITNRRFLEIIDIDTGSEETKPHTFYYDPEWLAITKCFSKYMSTAQGPDTIPSNIIDEKNPDELEKAKAWVKDNIKDYRILDNFAMTASGPPPKSCNPSTNLNRFNRPKFNDTYLYRNQQTTKYCQMLGIDDPFTAQCPENDTVSK</sequence>
<feature type="domain" description="Lariat debranching enzyme C-terminal" evidence="2">
    <location>
        <begin position="246"/>
        <end position="401"/>
    </location>
</feature>
<dbReference type="GO" id="GO:0008419">
    <property type="term" value="F:RNA lariat debranching enzyme activity"/>
    <property type="evidence" value="ECO:0007669"/>
    <property type="project" value="TreeGrafter"/>
</dbReference>
<proteinExistence type="predicted"/>
<feature type="region of interest" description="Disordered" evidence="1">
    <location>
        <begin position="206"/>
        <end position="241"/>
    </location>
</feature>